<evidence type="ECO:0000313" key="1">
    <source>
        <dbReference type="EMBL" id="SDJ11322.1"/>
    </source>
</evidence>
<reference evidence="2" key="1">
    <citation type="submission" date="2016-10" db="EMBL/GenBank/DDBJ databases">
        <authorList>
            <person name="Varghese N."/>
            <person name="Submissions S."/>
        </authorList>
    </citation>
    <scope>NUCLEOTIDE SEQUENCE [LARGE SCALE GENOMIC DNA]</scope>
    <source>
        <strain evidence="2">DSM 23317</strain>
    </source>
</reference>
<organism evidence="1 2">
    <name type="scientific">Ferrimonas sediminum</name>
    <dbReference type="NCBI Taxonomy" id="718193"/>
    <lineage>
        <taxon>Bacteria</taxon>
        <taxon>Pseudomonadati</taxon>
        <taxon>Pseudomonadota</taxon>
        <taxon>Gammaproteobacteria</taxon>
        <taxon>Alteromonadales</taxon>
        <taxon>Ferrimonadaceae</taxon>
        <taxon>Ferrimonas</taxon>
    </lineage>
</organism>
<dbReference type="Proteomes" id="UP000199527">
    <property type="component" value="Unassembled WGS sequence"/>
</dbReference>
<dbReference type="EMBL" id="FNEM01000005">
    <property type="protein sequence ID" value="SDJ11322.1"/>
    <property type="molecule type" value="Genomic_DNA"/>
</dbReference>
<evidence type="ECO:0000313" key="2">
    <source>
        <dbReference type="Proteomes" id="UP000199527"/>
    </source>
</evidence>
<proteinExistence type="predicted"/>
<protein>
    <submittedName>
        <fullName evidence="1">Uncharacterized protein</fullName>
    </submittedName>
</protein>
<dbReference type="AlphaFoldDB" id="A0A1G8R2W1"/>
<gene>
    <name evidence="1" type="ORF">SAMN04488540_10541</name>
</gene>
<accession>A0A1G8R2W1</accession>
<dbReference type="RefSeq" id="WP_143026584.1">
    <property type="nucleotide sequence ID" value="NZ_FNEM01000005.1"/>
</dbReference>
<dbReference type="OrthoDB" id="7058796at2"/>
<name>A0A1G8R2W1_9GAMM</name>
<keyword evidence="2" id="KW-1185">Reference proteome</keyword>
<sequence length="187" mass="22284">MRGSSLGIMALMTVIFTFPSWGGVYCTDKNWKTGTELYKKYEQRYNNLSTDFNQSLEYHRKFEFLSDNFSGQQLTRAWRDNPEKMTPVIEQYRQDLFSQADTFAKLRQRSLQVSKGLKKSRDLWKKLADYCYDEDKYQDYKSGRNNMRKIIDTLKMANELVAKCDRIKLVYLKEVGFLADIERNRRL</sequence>